<evidence type="ECO:0000313" key="4">
    <source>
        <dbReference type="EMBL" id="XDV09101.1"/>
    </source>
</evidence>
<evidence type="ECO:0000256" key="2">
    <source>
        <dbReference type="SAM" id="MobiDB-lite"/>
    </source>
</evidence>
<dbReference type="InterPro" id="IPR022385">
    <property type="entry name" value="Rhs_assc_core"/>
</dbReference>
<name>A0AB39X5I7_9GAMM</name>
<dbReference type="Pfam" id="PF25023">
    <property type="entry name" value="TEN_YD-shell"/>
    <property type="match status" value="1"/>
</dbReference>
<evidence type="ECO:0000259" key="3">
    <source>
        <dbReference type="Pfam" id="PF25023"/>
    </source>
</evidence>
<feature type="domain" description="Teneurin-like YD-shell" evidence="3">
    <location>
        <begin position="18"/>
        <end position="281"/>
    </location>
</feature>
<evidence type="ECO:0000256" key="1">
    <source>
        <dbReference type="ARBA" id="ARBA00022737"/>
    </source>
</evidence>
<gene>
    <name evidence="4" type="ORF">AB8S08_10080</name>
</gene>
<accession>A0AB39X5I7</accession>
<organism evidence="4">
    <name type="scientific">Pseudidiomarina sp. PP-1MA</name>
    <dbReference type="NCBI Taxonomy" id="3237706"/>
    <lineage>
        <taxon>Bacteria</taxon>
        <taxon>Pseudomonadati</taxon>
        <taxon>Pseudomonadota</taxon>
        <taxon>Gammaproteobacteria</taxon>
        <taxon>Alteromonadales</taxon>
        <taxon>Idiomarinaceae</taxon>
        <taxon>Pseudidiomarina</taxon>
    </lineage>
</organism>
<dbReference type="AlphaFoldDB" id="A0AB39X5I7"/>
<dbReference type="EMBL" id="CP165718">
    <property type="protein sequence ID" value="XDV09101.1"/>
    <property type="molecule type" value="Genomic_DNA"/>
</dbReference>
<protein>
    <submittedName>
        <fullName evidence="4">RHS repeat domain-containing protein</fullName>
    </submittedName>
</protein>
<dbReference type="PANTHER" id="PTHR32305:SF15">
    <property type="entry name" value="PROTEIN RHSA-RELATED"/>
    <property type="match status" value="1"/>
</dbReference>
<feature type="compositionally biased region" description="Basic and acidic residues" evidence="2">
    <location>
        <begin position="434"/>
        <end position="447"/>
    </location>
</feature>
<sequence>MAVSSTLESETLIEPGRSESLTVYYRYNNDLDRLIGTSGNRKAGNASVDYDALGNITQLVTHNRTLDYHYNTALNRLTSVNGSGAVAKSYSSFDYDTRGNITNNSHVEMSYNLANQMTAALGKSYTYDGHNRRVKVAGDGDTRYYLYSQSGQLLLSEDNGVQTNYIYLGSKLIAEDRQATTTFIHTDRLGSPVARTNSTGRVESRRHYQPFGDTYEAPSDDIGYTGHKYDNDSGLSYMQQRYYDPIIGRFYSNDPVDAFSHLSSTNGTHGFNRYAYANNNPYKYVDPDGRVVVVASRPLKLEGVGGFGSHTMTIVSTGKSEPVIFSSLNINGKNVFAENHPVDVGALANGKINDFVVIEPPKGMTSEQFDEAVLSQGRYMSTRESLDYSALSKLDGRVLPSEGNCHTSTTNLINGAGGNIPKDFNAPGGNPDLNHNRITDDRPRQGN</sequence>
<keyword evidence="1" id="KW-0677">Repeat</keyword>
<feature type="region of interest" description="Disordered" evidence="2">
    <location>
        <begin position="416"/>
        <end position="447"/>
    </location>
</feature>
<reference evidence="4" key="1">
    <citation type="submission" date="2024-07" db="EMBL/GenBank/DDBJ databases">
        <title>Whole genome sequence of bacterial strains from algal surface.</title>
        <authorList>
            <person name="Kumar P."/>
        </authorList>
    </citation>
    <scope>NUCLEOTIDE SEQUENCE</scope>
    <source>
        <strain evidence="4">PP-1MA</strain>
    </source>
</reference>
<dbReference type="PANTHER" id="PTHR32305">
    <property type="match status" value="1"/>
</dbReference>
<dbReference type="InterPro" id="IPR056823">
    <property type="entry name" value="TEN-like_YD-shell"/>
</dbReference>
<dbReference type="InterPro" id="IPR050708">
    <property type="entry name" value="T6SS_VgrG/RHS"/>
</dbReference>
<dbReference type="NCBIfam" id="TIGR03696">
    <property type="entry name" value="Rhs_assc_core"/>
    <property type="match status" value="1"/>
</dbReference>
<proteinExistence type="predicted"/>
<dbReference type="RefSeq" id="WP_369742658.1">
    <property type="nucleotide sequence ID" value="NZ_CP165718.1"/>
</dbReference>
<dbReference type="Gene3D" id="2.180.10.10">
    <property type="entry name" value="RHS repeat-associated core"/>
    <property type="match status" value="1"/>
</dbReference>